<accession>A0ABU6QPT6</accession>
<dbReference type="EMBL" id="JASCZI010000812">
    <property type="protein sequence ID" value="MED6113466.1"/>
    <property type="molecule type" value="Genomic_DNA"/>
</dbReference>
<feature type="compositionally biased region" description="Basic residues" evidence="1">
    <location>
        <begin position="11"/>
        <end position="25"/>
    </location>
</feature>
<sequence length="173" mass="19977">MLMHQRSYWQSRKHYASAHQSRKHSASQAAKERQDILQDDDGLVEDDSDSDQGIGSGLFDVVLDALDLGANPDESDSWHSEELKTSPNSEDEKSDGDSDDFPVSTEGTRFGNIELRVGMKFLTKHHFREAVRKNEERKLAEQETKFRSKFEEEHHAYVWKRTHMHATQRPIHA</sequence>
<evidence type="ECO:0000256" key="1">
    <source>
        <dbReference type="SAM" id="MobiDB-lite"/>
    </source>
</evidence>
<evidence type="ECO:0000313" key="2">
    <source>
        <dbReference type="EMBL" id="MED6113466.1"/>
    </source>
</evidence>
<reference evidence="2 3" key="1">
    <citation type="journal article" date="2023" name="Plants (Basel)">
        <title>Bridging the Gap: Combining Genomics and Transcriptomics Approaches to Understand Stylosanthes scabra, an Orphan Legume from the Brazilian Caatinga.</title>
        <authorList>
            <person name="Ferreira-Neto J.R.C."/>
            <person name="da Silva M.D."/>
            <person name="Binneck E."/>
            <person name="de Melo N.F."/>
            <person name="da Silva R.H."/>
            <person name="de Melo A.L.T.M."/>
            <person name="Pandolfi V."/>
            <person name="Bustamante F.O."/>
            <person name="Brasileiro-Vidal A.C."/>
            <person name="Benko-Iseppon A.M."/>
        </authorList>
    </citation>
    <scope>NUCLEOTIDE SEQUENCE [LARGE SCALE GENOMIC DNA]</scope>
    <source>
        <tissue evidence="2">Leaves</tissue>
    </source>
</reference>
<keyword evidence="3" id="KW-1185">Reference proteome</keyword>
<name>A0ABU6QPT6_9FABA</name>
<protein>
    <submittedName>
        <fullName evidence="2">Uncharacterized protein</fullName>
    </submittedName>
</protein>
<proteinExistence type="predicted"/>
<organism evidence="2 3">
    <name type="scientific">Stylosanthes scabra</name>
    <dbReference type="NCBI Taxonomy" id="79078"/>
    <lineage>
        <taxon>Eukaryota</taxon>
        <taxon>Viridiplantae</taxon>
        <taxon>Streptophyta</taxon>
        <taxon>Embryophyta</taxon>
        <taxon>Tracheophyta</taxon>
        <taxon>Spermatophyta</taxon>
        <taxon>Magnoliopsida</taxon>
        <taxon>eudicotyledons</taxon>
        <taxon>Gunneridae</taxon>
        <taxon>Pentapetalae</taxon>
        <taxon>rosids</taxon>
        <taxon>fabids</taxon>
        <taxon>Fabales</taxon>
        <taxon>Fabaceae</taxon>
        <taxon>Papilionoideae</taxon>
        <taxon>50 kb inversion clade</taxon>
        <taxon>dalbergioids sensu lato</taxon>
        <taxon>Dalbergieae</taxon>
        <taxon>Pterocarpus clade</taxon>
        <taxon>Stylosanthes</taxon>
    </lineage>
</organism>
<feature type="compositionally biased region" description="Acidic residues" evidence="1">
    <location>
        <begin position="37"/>
        <end position="50"/>
    </location>
</feature>
<evidence type="ECO:0000313" key="3">
    <source>
        <dbReference type="Proteomes" id="UP001341840"/>
    </source>
</evidence>
<feature type="region of interest" description="Disordered" evidence="1">
    <location>
        <begin position="70"/>
        <end position="106"/>
    </location>
</feature>
<dbReference type="Proteomes" id="UP001341840">
    <property type="component" value="Unassembled WGS sequence"/>
</dbReference>
<feature type="region of interest" description="Disordered" evidence="1">
    <location>
        <begin position="1"/>
        <end position="56"/>
    </location>
</feature>
<gene>
    <name evidence="2" type="ORF">PIB30_071002</name>
</gene>
<comment type="caution">
    <text evidence="2">The sequence shown here is derived from an EMBL/GenBank/DDBJ whole genome shotgun (WGS) entry which is preliminary data.</text>
</comment>